<evidence type="ECO:0000313" key="1">
    <source>
        <dbReference type="EMBL" id="NKZ20712.1"/>
    </source>
</evidence>
<dbReference type="EMBL" id="JAAXPR010000013">
    <property type="protein sequence ID" value="NKZ20712.1"/>
    <property type="molecule type" value="Genomic_DNA"/>
</dbReference>
<dbReference type="Proteomes" id="UP000522720">
    <property type="component" value="Unassembled WGS sequence"/>
</dbReference>
<dbReference type="GO" id="GO:0016747">
    <property type="term" value="F:acyltransferase activity, transferring groups other than amino-acyl groups"/>
    <property type="evidence" value="ECO:0007669"/>
    <property type="project" value="TreeGrafter"/>
</dbReference>
<dbReference type="Gene3D" id="3.40.50.1820">
    <property type="entry name" value="alpha/beta hydrolase"/>
    <property type="match status" value="1"/>
</dbReference>
<dbReference type="RefSeq" id="WP_168549461.1">
    <property type="nucleotide sequence ID" value="NZ_JAAXPR010000013.1"/>
</dbReference>
<accession>A0A7X6MYE9</accession>
<dbReference type="AlphaFoldDB" id="A0A7X6MYE9"/>
<proteinExistence type="predicted"/>
<name>A0A7X6MYE9_9STRE</name>
<gene>
    <name evidence="1" type="ORF">HF992_07670</name>
</gene>
<dbReference type="InterPro" id="IPR050583">
    <property type="entry name" value="Mycobacterial_A85_antigen"/>
</dbReference>
<keyword evidence="2" id="KW-1185">Reference proteome</keyword>
<protein>
    <submittedName>
        <fullName evidence="1">Esterase family protein</fullName>
    </submittedName>
</protein>
<dbReference type="PANTHER" id="PTHR48098:SF1">
    <property type="entry name" value="DIACYLGLYCEROL ACYLTRANSFERASE_MYCOLYLTRANSFERASE AG85A"/>
    <property type="match status" value="1"/>
</dbReference>
<dbReference type="InterPro" id="IPR029058">
    <property type="entry name" value="AB_hydrolase_fold"/>
</dbReference>
<dbReference type="PANTHER" id="PTHR48098">
    <property type="entry name" value="ENTEROCHELIN ESTERASE-RELATED"/>
    <property type="match status" value="1"/>
</dbReference>
<dbReference type="SUPFAM" id="SSF53474">
    <property type="entry name" value="alpha/beta-Hydrolases"/>
    <property type="match status" value="1"/>
</dbReference>
<dbReference type="InterPro" id="IPR000801">
    <property type="entry name" value="Esterase-like"/>
</dbReference>
<sequence>MAVFEIEYSSKVLGQYRQVSVIYPDRDYLEVGEADTDIPVLYLLHGMGGNHQSWRSRTNLERLVRKTNLIVVMPNTENGFYTNTTYGVNYYDAIAEELPQILKRFFPQMTQKREKTFIAGLSMGGYGAFKLAFLTNRFAYAGSFSGALGFDVSLRGESEKEMAYWRGIFGQDDIFEASDNNLLVAAKHFDRKTQLYAWCGEQDFLFETNQKAVKDLRALGLEIDYRTSPGRHEWYYWEQQLNVFLERLPINYVKEERLS</sequence>
<dbReference type="Pfam" id="PF00756">
    <property type="entry name" value="Esterase"/>
    <property type="match status" value="1"/>
</dbReference>
<comment type="caution">
    <text evidence="1">The sequence shown here is derived from an EMBL/GenBank/DDBJ whole genome shotgun (WGS) entry which is preliminary data.</text>
</comment>
<organism evidence="1 2">
    <name type="scientific">Streptococcus ovuberis</name>
    <dbReference type="NCBI Taxonomy" id="1936207"/>
    <lineage>
        <taxon>Bacteria</taxon>
        <taxon>Bacillati</taxon>
        <taxon>Bacillota</taxon>
        <taxon>Bacilli</taxon>
        <taxon>Lactobacillales</taxon>
        <taxon>Streptococcaceae</taxon>
        <taxon>Streptococcus</taxon>
    </lineage>
</organism>
<evidence type="ECO:0000313" key="2">
    <source>
        <dbReference type="Proteomes" id="UP000522720"/>
    </source>
</evidence>
<reference evidence="1 2" key="1">
    <citation type="submission" date="2020-04" db="EMBL/GenBank/DDBJ databases">
        <title>MicrobeNet Type strains.</title>
        <authorList>
            <person name="Nicholson A.C."/>
        </authorList>
    </citation>
    <scope>NUCLEOTIDE SEQUENCE [LARGE SCALE GENOMIC DNA]</scope>
    <source>
        <strain evidence="1 2">CCUG 69612</strain>
    </source>
</reference>